<evidence type="ECO:0000313" key="6">
    <source>
        <dbReference type="Proteomes" id="UP001214441"/>
    </source>
</evidence>
<keyword evidence="4" id="KW-0808">Transferase</keyword>
<comment type="similarity">
    <text evidence="2">Belongs to the glycosyltransferase 2 family.</text>
</comment>
<evidence type="ECO:0000313" key="5">
    <source>
        <dbReference type="EMBL" id="MDJ1137915.1"/>
    </source>
</evidence>
<organism evidence="5 6">
    <name type="scientific">Streptomyces iconiensis</name>
    <dbReference type="NCBI Taxonomy" id="1384038"/>
    <lineage>
        <taxon>Bacteria</taxon>
        <taxon>Bacillati</taxon>
        <taxon>Actinomycetota</taxon>
        <taxon>Actinomycetes</taxon>
        <taxon>Kitasatosporales</taxon>
        <taxon>Streptomycetaceae</taxon>
        <taxon>Streptomyces</taxon>
    </lineage>
</organism>
<proteinExistence type="inferred from homology"/>
<reference evidence="5 6" key="1">
    <citation type="submission" date="2023-05" db="EMBL/GenBank/DDBJ databases">
        <title>Streptantibioticus silvisoli sp. nov., acidotolerant actinomycetes 1 from pine litter.</title>
        <authorList>
            <person name="Swiecimska M."/>
            <person name="Golinska P."/>
            <person name="Sangal V."/>
            <person name="Wachnowicz B."/>
            <person name="Goodfellow M."/>
        </authorList>
    </citation>
    <scope>NUCLEOTIDE SEQUENCE [LARGE SCALE GENOMIC DNA]</scope>
    <source>
        <strain evidence="5 6">DSM 42109</strain>
    </source>
</reference>
<accession>A0ABT7A993</accession>
<evidence type="ECO:0000256" key="1">
    <source>
        <dbReference type="ARBA" id="ARBA00004776"/>
    </source>
</evidence>
<dbReference type="Gene3D" id="3.90.550.10">
    <property type="entry name" value="Spore Coat Polysaccharide Biosynthesis Protein SpsA, Chain A"/>
    <property type="match status" value="1"/>
</dbReference>
<dbReference type="PANTHER" id="PTHR43179:SF12">
    <property type="entry name" value="GALACTOFURANOSYLTRANSFERASE GLFT2"/>
    <property type="match status" value="1"/>
</dbReference>
<dbReference type="Proteomes" id="UP001214441">
    <property type="component" value="Unassembled WGS sequence"/>
</dbReference>
<sequence>MSGVVISYVHPGWVQHTFMQSLFLAMDHDRRSDEPLVAGLLPVRFRPAGIADARNQAAAAFLAGDGDWLWLVDTDMGFRPDTLPALLASADPDVRPVVGALCWGVLEEEPDDMGGYTTRVVPTLHGWADEAGVFTEWEGPVPSGLVRVAGTGAACLLVHRSALERGEAGAWFDPVLDGAGTLVGEDLSFCLRLARSGAPVHVDTRVATTHQKSVWINGGSL</sequence>
<evidence type="ECO:0000256" key="2">
    <source>
        <dbReference type="ARBA" id="ARBA00006739"/>
    </source>
</evidence>
<dbReference type="SUPFAM" id="SSF53448">
    <property type="entry name" value="Nucleotide-diphospho-sugar transferases"/>
    <property type="match status" value="1"/>
</dbReference>
<dbReference type="PANTHER" id="PTHR43179">
    <property type="entry name" value="RHAMNOSYLTRANSFERASE WBBL"/>
    <property type="match status" value="1"/>
</dbReference>
<keyword evidence="6" id="KW-1185">Reference proteome</keyword>
<evidence type="ECO:0000256" key="3">
    <source>
        <dbReference type="ARBA" id="ARBA00022676"/>
    </source>
</evidence>
<dbReference type="InterPro" id="IPR029044">
    <property type="entry name" value="Nucleotide-diphossugar_trans"/>
</dbReference>
<name>A0ABT7A993_9ACTN</name>
<dbReference type="EMBL" id="JANCPR020000069">
    <property type="protein sequence ID" value="MDJ1137915.1"/>
    <property type="molecule type" value="Genomic_DNA"/>
</dbReference>
<evidence type="ECO:0008006" key="7">
    <source>
        <dbReference type="Google" id="ProtNLM"/>
    </source>
</evidence>
<keyword evidence="3" id="KW-0328">Glycosyltransferase</keyword>
<evidence type="ECO:0000256" key="4">
    <source>
        <dbReference type="ARBA" id="ARBA00022679"/>
    </source>
</evidence>
<comment type="caution">
    <text evidence="5">The sequence shown here is derived from an EMBL/GenBank/DDBJ whole genome shotgun (WGS) entry which is preliminary data.</text>
</comment>
<comment type="pathway">
    <text evidence="1">Cell wall biogenesis; cell wall polysaccharide biosynthesis.</text>
</comment>
<dbReference type="RefSeq" id="WP_274039007.1">
    <property type="nucleotide sequence ID" value="NZ_JANCPR020000069.1"/>
</dbReference>
<protein>
    <recommendedName>
        <fullName evidence="7">Glycosyltransferase</fullName>
    </recommendedName>
</protein>
<gene>
    <name evidence="5" type="ORF">NMN56_039360</name>
</gene>